<dbReference type="FunFam" id="3.40.50.12780:FF:000012">
    <property type="entry name" value="Non-ribosomal peptide synthetase"/>
    <property type="match status" value="1"/>
</dbReference>
<dbReference type="InterPro" id="IPR045851">
    <property type="entry name" value="AMP-bd_C_sf"/>
</dbReference>
<dbReference type="InterPro" id="IPR000873">
    <property type="entry name" value="AMP-dep_synth/lig_dom"/>
</dbReference>
<dbReference type="PROSITE" id="PS00455">
    <property type="entry name" value="AMP_BINDING"/>
    <property type="match status" value="2"/>
</dbReference>
<proteinExistence type="predicted"/>
<feature type="domain" description="Carrier" evidence="5">
    <location>
        <begin position="986"/>
        <end position="1060"/>
    </location>
</feature>
<dbReference type="Gene3D" id="3.30.300.30">
    <property type="match status" value="2"/>
</dbReference>
<dbReference type="SMART" id="SM00824">
    <property type="entry name" value="PKS_TE"/>
    <property type="match status" value="1"/>
</dbReference>
<dbReference type="Gene3D" id="1.10.1200.10">
    <property type="entry name" value="ACP-like"/>
    <property type="match status" value="2"/>
</dbReference>
<evidence type="ECO:0000256" key="4">
    <source>
        <dbReference type="SAM" id="MobiDB-lite"/>
    </source>
</evidence>
<dbReference type="SUPFAM" id="SSF52777">
    <property type="entry name" value="CoA-dependent acyltransferases"/>
    <property type="match status" value="4"/>
</dbReference>
<dbReference type="Gene3D" id="3.40.50.980">
    <property type="match status" value="2"/>
</dbReference>
<dbReference type="NCBIfam" id="TIGR01733">
    <property type="entry name" value="AA-adenyl-dom"/>
    <property type="match status" value="2"/>
</dbReference>
<dbReference type="Gene3D" id="2.30.38.10">
    <property type="entry name" value="Luciferase, Domain 3"/>
    <property type="match status" value="1"/>
</dbReference>
<accession>A0A9W6UKJ2</accession>
<dbReference type="PROSITE" id="PS00012">
    <property type="entry name" value="PHOSPHOPANTETHEINE"/>
    <property type="match status" value="1"/>
</dbReference>
<protein>
    <submittedName>
        <fullName evidence="6">Non-ribosomal peptide synthetase</fullName>
    </submittedName>
</protein>
<keyword evidence="7" id="KW-1185">Reference proteome</keyword>
<dbReference type="Pfam" id="PF00501">
    <property type="entry name" value="AMP-binding"/>
    <property type="match status" value="2"/>
</dbReference>
<evidence type="ECO:0000313" key="7">
    <source>
        <dbReference type="Proteomes" id="UP001165092"/>
    </source>
</evidence>
<evidence type="ECO:0000259" key="5">
    <source>
        <dbReference type="PROSITE" id="PS50075"/>
    </source>
</evidence>
<evidence type="ECO:0000256" key="2">
    <source>
        <dbReference type="ARBA" id="ARBA00022450"/>
    </source>
</evidence>
<dbReference type="InterPro" id="IPR001031">
    <property type="entry name" value="Thioesterase"/>
</dbReference>
<keyword evidence="2" id="KW-0596">Phosphopantetheine</keyword>
<dbReference type="FunFam" id="2.30.38.10:FF:000001">
    <property type="entry name" value="Non-ribosomal peptide synthetase PvdI"/>
    <property type="match status" value="1"/>
</dbReference>
<dbReference type="InterPro" id="IPR042099">
    <property type="entry name" value="ANL_N_sf"/>
</dbReference>
<dbReference type="Pfam" id="PF00550">
    <property type="entry name" value="PP-binding"/>
    <property type="match status" value="2"/>
</dbReference>
<dbReference type="FunFam" id="3.40.50.980:FF:000002">
    <property type="entry name" value="Enterobactin synthetase component F"/>
    <property type="match status" value="1"/>
</dbReference>
<gene>
    <name evidence="6" type="ORF">Nans01_34660</name>
</gene>
<dbReference type="SMART" id="SM00823">
    <property type="entry name" value="PKS_PP"/>
    <property type="match status" value="2"/>
</dbReference>
<comment type="cofactor">
    <cofactor evidence="1">
        <name>pantetheine 4'-phosphate</name>
        <dbReference type="ChEBI" id="CHEBI:47942"/>
    </cofactor>
</comment>
<sequence>MNPVGTKHTLDVPRLADQIRPSVYQNDIWAAESRMPGSPQFNVVINERLEGVTDRDLLKACTVRALRRHDAFRMRITEDEEGIPRLWPTHQDSWTPRVETVDLSAEKNPAAAVSLWQERALNHPFEQGDGPLFQTVLLVESPTSTHLYLKAHHIVADAWALNQLSLEIISDYRDRLDGRVRTTSEPNSFFAEICRSHAYTTSVQQERDRSFHRENLDGFTPALFTRSAPGRAERGRHSFTIDGKIVRRILEAGSSPLPYLATTVGVWLTRVLRSSEVVLGVPFLNRHSTTENKIIGQFANNLPLRIQVDEKTPILDLASATKDRLRKMRAHERLPFGEILRETAAGPGGRRQLFDVTLSYMRYPRPPQISGLERTTTIMAPVHEANVLSIMVHAFEDEDDLRVDLDYACDVFDEDLTAEAFAGHINELVRKGLDLAELPVSGLSMLTDSEYEVVVRRHQGEYAHYPSEKTLDILFSEHATRTPDHPAVHDEGSGTLTTYGELDRLSNQVARTLRAEGVGSNSRVAIMAERGTELLPGLLGILKAGAAYVPIDPSYPEARIRMLLDDCGASTVLLSKGVSEDRAPGAISVHRISDLFHGSNRPLAPAADSGDLAYVIYTSGSTGRPKGVMVEHHSVVNRLTWMQRHYPIGADDTLLQKTPTSFDVSVWELFWWSSRGASVALLPPGAEKDPHQILRSVHAHGVTAIHFVPSMLGPFLDLLEDDSSARSAASSLRYVFCSGEALPAERVNQFNRIFDGAQKDGTAPLLVNLYGPTEAAVDVTRYDCPPASAGPVARVPIGRPVQNTSLYVLGAHGGPQPIGTPGELCIGGVQVARGYLDRADLTDEKFVKDPFSPGGRLYRTGDLARLLHDGTIEYLGRLDGQVKIRGNRVELGEVQNALVSLSEIRNAVVIDHTQAGRGTVLVGYYTAEAELDTADLSTRLRASLPEYMIPAVYIRIDHLPLSPSGKADRGALPSPSTALRTGRGGAPTTPTETVLAGVLAEVLGVDNVGVHDDYYGLGGDSITMLRVRALAEKAGVPFDLSDLVQNPTVKALAELVDQGLTGSDPRTVSTRAKALEPFALVSQVDRARLEGREDAFPITRLQLGLLFHSRERQDSAVYKDVFRYSIAMPWDEERFSAAFARLASRHPALRSSFALADYSEPLQVVDRTVSGGLGTADLRQVPAQKAEAAVVEYMQKWRLHDYMFDQAPLYRFQAFVMPETVEIVLSFHHALLDGGSVANLLSELLQDYLHTSGMEIGPVTGAKPPTPALHAADERAAIASVDSREYWRARLDGALPPQIEGFKAHGHDTGTELIVREIVLSEELQGAVRSLADEHVLPVKSILFTTHLMALRALSGQADLTTGLVTHGRPDIEDGERICGLFLNTLPIRSSFDRGTWLEAVRNTVEVEREAHPHRRVPLAVIQEDLGAGTLVDTAFNYIHFRQLGPIFQVPGVEDRGFEAWEETNFTLLVNAMADPVDGRIRLRMDFSGRVFTEEQGALFAEIYARLLRRIAEQPTAAADLSFLAPAGMLSAAPRACTPVDVVSAFEERVRAAPGRTALVFGEETWNYAWLDDISERIARKLLSAGANPGDRIAIAMERGSETVAVLLGVARSGCSAVPLDVSYPPERLRLMVEQSAPKHVVVHPAYADLIEDQSLVLSVASLVAGTAAPLREASGALPRVSPEDEAYLLFTSGSTGTPKGVSMPHRALANLVAWQNRVPSGAVGGRTLQYAPLSFDVSFQELYSTLCGGGTLVVVSEELRRDMPGLLRMIDRAEVERLFMPYVALQRLAEASSALGIVPRRLAVIGSSGEQLKVTDEIRQFCRSLDGVVLENQYGPTESHVVTAHSLSGDPARFPLLPPIGKPIDGARVLVLDSLGRPSPVGGKGEIYLGGVCLAAGYAGRPELTEERFVADPTRSDGERIYRTGDIGMVLPGGDIVCLGRADRQVKIRGYRVEPGEVELALAEAVAFNNIDAAEVAVVARRRESGDNFLAAYLAGGEEETVFDGIRRRLQSVLPDYMVPVHFEWVPAMPTTPSGKRDDDALRRRTVRIQNRSTDSAAPTNSHERVLVEMLGDLLDLPGIGIHDNLFELGATSITAMRLAVLIEQRFGSPIPLSELIVSPTVAELALRLPVSGEQGDSIGTAFNPLVPIRRGGSSAPMFYVHPMGGNVLCYVPFAKYLPAEQPFFALQAFGTDSGTEPIRGMEEIARCYIEAMREVQPEGPYHIGGWSFGGFVAFEMARQLREAGQRIGSLVLLDTTALGAGRNARVDDEALIAWFFWELLWLERGGASPEAVIPAGLVTLDEKFEFITQLAIDEGVLPPGSTDAIVRRLFRLYEANWRSAFDYWPEVVDQDMVLVHAKKPLPDVLMSMHSAIGSMHADPANGWRERTSGNLSVIEVEGDHLTIMEEPYVIDVATKVLGIIDDSVATGRE</sequence>
<dbReference type="Gene3D" id="3.30.559.30">
    <property type="entry name" value="Nonribosomal peptide synthetase, condensation domain"/>
    <property type="match status" value="2"/>
</dbReference>
<dbReference type="SUPFAM" id="SSF53474">
    <property type="entry name" value="alpha/beta-Hydrolases"/>
    <property type="match status" value="1"/>
</dbReference>
<dbReference type="PANTHER" id="PTHR45527:SF14">
    <property type="entry name" value="PLIPASTATIN SYNTHASE SUBUNIT B"/>
    <property type="match status" value="1"/>
</dbReference>
<dbReference type="NCBIfam" id="NF003417">
    <property type="entry name" value="PRK04813.1"/>
    <property type="match status" value="2"/>
</dbReference>
<organism evidence="6 7">
    <name type="scientific">Nocardiopsis ansamitocini</name>
    <dbReference type="NCBI Taxonomy" id="1670832"/>
    <lineage>
        <taxon>Bacteria</taxon>
        <taxon>Bacillati</taxon>
        <taxon>Actinomycetota</taxon>
        <taxon>Actinomycetes</taxon>
        <taxon>Streptosporangiales</taxon>
        <taxon>Nocardiopsidaceae</taxon>
        <taxon>Nocardiopsis</taxon>
    </lineage>
</organism>
<dbReference type="SUPFAM" id="SSF47336">
    <property type="entry name" value="ACP-like"/>
    <property type="match status" value="2"/>
</dbReference>
<dbReference type="InterPro" id="IPR006162">
    <property type="entry name" value="Ppantetheine_attach_site"/>
</dbReference>
<dbReference type="RefSeq" id="WP_285760564.1">
    <property type="nucleotide sequence ID" value="NZ_BSQG01000005.1"/>
</dbReference>
<feature type="region of interest" description="Disordered" evidence="4">
    <location>
        <begin position="965"/>
        <end position="987"/>
    </location>
</feature>
<dbReference type="InterPro" id="IPR036736">
    <property type="entry name" value="ACP-like_sf"/>
</dbReference>
<dbReference type="Gene3D" id="3.40.50.12780">
    <property type="entry name" value="N-terminal domain of ligase-like"/>
    <property type="match status" value="1"/>
</dbReference>
<dbReference type="GO" id="GO:0008610">
    <property type="term" value="P:lipid biosynthetic process"/>
    <property type="evidence" value="ECO:0007669"/>
    <property type="project" value="UniProtKB-ARBA"/>
</dbReference>
<dbReference type="EMBL" id="BSQG01000005">
    <property type="protein sequence ID" value="GLU49115.1"/>
    <property type="molecule type" value="Genomic_DNA"/>
</dbReference>
<reference evidence="6" key="1">
    <citation type="submission" date="2023-02" db="EMBL/GenBank/DDBJ databases">
        <title>Nocardiopsis ansamitocini NBRC 112285.</title>
        <authorList>
            <person name="Ichikawa N."/>
            <person name="Sato H."/>
            <person name="Tonouchi N."/>
        </authorList>
    </citation>
    <scope>NUCLEOTIDE SEQUENCE</scope>
    <source>
        <strain evidence="6">NBRC 112285</strain>
    </source>
</reference>
<comment type="caution">
    <text evidence="6">The sequence shown here is derived from an EMBL/GenBank/DDBJ whole genome shotgun (WGS) entry which is preliminary data.</text>
</comment>
<feature type="domain" description="Carrier" evidence="5">
    <location>
        <begin position="2059"/>
        <end position="2134"/>
    </location>
</feature>
<evidence type="ECO:0000256" key="3">
    <source>
        <dbReference type="ARBA" id="ARBA00022553"/>
    </source>
</evidence>
<dbReference type="CDD" id="cd05930">
    <property type="entry name" value="A_NRPS"/>
    <property type="match status" value="1"/>
</dbReference>
<feature type="compositionally biased region" description="Low complexity" evidence="4">
    <location>
        <begin position="977"/>
        <end position="987"/>
    </location>
</feature>
<dbReference type="PANTHER" id="PTHR45527">
    <property type="entry name" value="NONRIBOSOMAL PEPTIDE SYNTHETASE"/>
    <property type="match status" value="1"/>
</dbReference>
<dbReference type="GO" id="GO:0031177">
    <property type="term" value="F:phosphopantetheine binding"/>
    <property type="evidence" value="ECO:0007669"/>
    <property type="project" value="InterPro"/>
</dbReference>
<dbReference type="GO" id="GO:0005829">
    <property type="term" value="C:cytosol"/>
    <property type="evidence" value="ECO:0007669"/>
    <property type="project" value="TreeGrafter"/>
</dbReference>
<dbReference type="InterPro" id="IPR010071">
    <property type="entry name" value="AA_adenyl_dom"/>
</dbReference>
<evidence type="ECO:0000256" key="1">
    <source>
        <dbReference type="ARBA" id="ARBA00001957"/>
    </source>
</evidence>
<dbReference type="InterPro" id="IPR009081">
    <property type="entry name" value="PP-bd_ACP"/>
</dbReference>
<dbReference type="InterPro" id="IPR020806">
    <property type="entry name" value="PKS_PP-bd"/>
</dbReference>
<dbReference type="InterPro" id="IPR029058">
    <property type="entry name" value="AB_hydrolase_fold"/>
</dbReference>
<dbReference type="FunFam" id="3.40.50.980:FF:000001">
    <property type="entry name" value="Non-ribosomal peptide synthetase"/>
    <property type="match status" value="1"/>
</dbReference>
<dbReference type="InterPro" id="IPR001242">
    <property type="entry name" value="Condensation_dom"/>
</dbReference>
<dbReference type="GO" id="GO:0003824">
    <property type="term" value="F:catalytic activity"/>
    <property type="evidence" value="ECO:0007669"/>
    <property type="project" value="InterPro"/>
</dbReference>
<dbReference type="Pfam" id="PF00668">
    <property type="entry name" value="Condensation"/>
    <property type="match status" value="2"/>
</dbReference>
<dbReference type="Pfam" id="PF00975">
    <property type="entry name" value="Thioesterase"/>
    <property type="match status" value="1"/>
</dbReference>
<dbReference type="SUPFAM" id="SSF56801">
    <property type="entry name" value="Acetyl-CoA synthetase-like"/>
    <property type="match status" value="2"/>
</dbReference>
<dbReference type="GO" id="GO:0043041">
    <property type="term" value="P:amino acid activation for nonribosomal peptide biosynthetic process"/>
    <property type="evidence" value="ECO:0007669"/>
    <property type="project" value="TreeGrafter"/>
</dbReference>
<dbReference type="Gene3D" id="3.40.50.1820">
    <property type="entry name" value="alpha/beta hydrolase"/>
    <property type="match status" value="1"/>
</dbReference>
<keyword evidence="3" id="KW-0597">Phosphoprotein</keyword>
<dbReference type="InterPro" id="IPR020845">
    <property type="entry name" value="AMP-binding_CS"/>
</dbReference>
<dbReference type="GO" id="GO:0044550">
    <property type="term" value="P:secondary metabolite biosynthetic process"/>
    <property type="evidence" value="ECO:0007669"/>
    <property type="project" value="TreeGrafter"/>
</dbReference>
<dbReference type="InterPro" id="IPR023213">
    <property type="entry name" value="CAT-like_dom_sf"/>
</dbReference>
<dbReference type="PROSITE" id="PS50075">
    <property type="entry name" value="CARRIER"/>
    <property type="match status" value="2"/>
</dbReference>
<dbReference type="InterPro" id="IPR020802">
    <property type="entry name" value="TesA-like"/>
</dbReference>
<evidence type="ECO:0000313" key="6">
    <source>
        <dbReference type="EMBL" id="GLU49115.1"/>
    </source>
</evidence>
<name>A0A9W6UKJ2_9ACTN</name>
<dbReference type="Gene3D" id="3.30.559.10">
    <property type="entry name" value="Chloramphenicol acetyltransferase-like domain"/>
    <property type="match status" value="2"/>
</dbReference>
<dbReference type="Proteomes" id="UP001165092">
    <property type="component" value="Unassembled WGS sequence"/>
</dbReference>
<dbReference type="InterPro" id="IPR025110">
    <property type="entry name" value="AMP-bd_C"/>
</dbReference>
<dbReference type="Pfam" id="PF13193">
    <property type="entry name" value="AMP-binding_C"/>
    <property type="match status" value="1"/>
</dbReference>